<dbReference type="SUPFAM" id="SSF48464">
    <property type="entry name" value="ENTH/VHS domain"/>
    <property type="match status" value="1"/>
</dbReference>
<feature type="compositionally biased region" description="Basic and acidic residues" evidence="5">
    <location>
        <begin position="260"/>
        <end position="281"/>
    </location>
</feature>
<feature type="region of interest" description="Disordered" evidence="5">
    <location>
        <begin position="137"/>
        <end position="350"/>
    </location>
</feature>
<protein>
    <recommendedName>
        <fullName evidence="6">ENTH domain-containing protein</fullName>
    </recommendedName>
</protein>
<feature type="compositionally biased region" description="Polar residues" evidence="5">
    <location>
        <begin position="304"/>
        <end position="335"/>
    </location>
</feature>
<feature type="compositionally biased region" description="Low complexity" evidence="5">
    <location>
        <begin position="606"/>
        <end position="617"/>
    </location>
</feature>
<evidence type="ECO:0000256" key="4">
    <source>
        <dbReference type="ARBA" id="ARBA00023329"/>
    </source>
</evidence>
<dbReference type="GO" id="GO:0031410">
    <property type="term" value="C:cytoplasmic vesicle"/>
    <property type="evidence" value="ECO:0007669"/>
    <property type="project" value="UniProtKB-SubCell"/>
</dbReference>
<gene>
    <name evidence="7" type="ORF">THRCLA_09933</name>
</gene>
<dbReference type="Gene3D" id="1.25.40.90">
    <property type="match status" value="1"/>
</dbReference>
<dbReference type="InterPro" id="IPR035802">
    <property type="entry name" value="ENTH/VHS_tepsin"/>
</dbReference>
<evidence type="ECO:0000313" key="7">
    <source>
        <dbReference type="EMBL" id="OQR89081.1"/>
    </source>
</evidence>
<dbReference type="OrthoDB" id="118154at2759"/>
<proteinExistence type="predicted"/>
<feature type="domain" description="ENTH" evidence="6">
    <location>
        <begin position="1"/>
        <end position="127"/>
    </location>
</feature>
<dbReference type="STRING" id="74557.A0A1V9YTV8"/>
<dbReference type="PANTHER" id="PTHR21514">
    <property type="entry name" value="AP-4 COMPLEX ACCESSORY SUBUNIT TEPSIN"/>
    <property type="match status" value="1"/>
</dbReference>
<keyword evidence="8" id="KW-1185">Reference proteome</keyword>
<feature type="compositionally biased region" description="Polar residues" evidence="5">
    <location>
        <begin position="144"/>
        <end position="161"/>
    </location>
</feature>
<keyword evidence="4" id="KW-0968">Cytoplasmic vesicle</keyword>
<dbReference type="PROSITE" id="PS50942">
    <property type="entry name" value="ENTH"/>
    <property type="match status" value="1"/>
</dbReference>
<feature type="compositionally biased region" description="Low complexity" evidence="5">
    <location>
        <begin position="199"/>
        <end position="211"/>
    </location>
</feature>
<dbReference type="PANTHER" id="PTHR21514:SF0">
    <property type="entry name" value="AP-4 COMPLEX ACCESSORY SUBUNIT TEPSIN"/>
    <property type="match status" value="1"/>
</dbReference>
<name>A0A1V9YTV8_9STRA</name>
<dbReference type="InterPro" id="IPR013809">
    <property type="entry name" value="ENTH"/>
</dbReference>
<evidence type="ECO:0000256" key="5">
    <source>
        <dbReference type="SAM" id="MobiDB-lite"/>
    </source>
</evidence>
<dbReference type="GO" id="GO:0032588">
    <property type="term" value="C:trans-Golgi network membrane"/>
    <property type="evidence" value="ECO:0007669"/>
    <property type="project" value="TreeGrafter"/>
</dbReference>
<evidence type="ECO:0000313" key="8">
    <source>
        <dbReference type="Proteomes" id="UP000243217"/>
    </source>
</evidence>
<organism evidence="7 8">
    <name type="scientific">Thraustotheca clavata</name>
    <dbReference type="NCBI Taxonomy" id="74557"/>
    <lineage>
        <taxon>Eukaryota</taxon>
        <taxon>Sar</taxon>
        <taxon>Stramenopiles</taxon>
        <taxon>Oomycota</taxon>
        <taxon>Saprolegniomycetes</taxon>
        <taxon>Saprolegniales</taxon>
        <taxon>Achlyaceae</taxon>
        <taxon>Thraustotheca</taxon>
    </lineage>
</organism>
<evidence type="ECO:0000256" key="2">
    <source>
        <dbReference type="ARBA" id="ARBA00004601"/>
    </source>
</evidence>
<dbReference type="Pfam" id="PF01417">
    <property type="entry name" value="ENTH"/>
    <property type="match status" value="1"/>
</dbReference>
<feature type="compositionally biased region" description="Gly residues" evidence="5">
    <location>
        <begin position="179"/>
        <end position="191"/>
    </location>
</feature>
<evidence type="ECO:0000259" key="6">
    <source>
        <dbReference type="PROSITE" id="PS50942"/>
    </source>
</evidence>
<dbReference type="InterPro" id="IPR008942">
    <property type="entry name" value="ENTH_VHS"/>
</dbReference>
<feature type="compositionally biased region" description="Polar residues" evidence="5">
    <location>
        <begin position="407"/>
        <end position="419"/>
    </location>
</feature>
<dbReference type="Proteomes" id="UP000243217">
    <property type="component" value="Unassembled WGS sequence"/>
</dbReference>
<dbReference type="AlphaFoldDB" id="A0A1V9YTV8"/>
<reference evidence="7 8" key="1">
    <citation type="journal article" date="2014" name="Genome Biol. Evol.">
        <title>The secreted proteins of Achlya hypogyna and Thraustotheca clavata identify the ancestral oomycete secretome and reveal gene acquisitions by horizontal gene transfer.</title>
        <authorList>
            <person name="Misner I."/>
            <person name="Blouin N."/>
            <person name="Leonard G."/>
            <person name="Richards T.A."/>
            <person name="Lane C.E."/>
        </authorList>
    </citation>
    <scope>NUCLEOTIDE SEQUENCE [LARGE SCALE GENOMIC DNA]</scope>
    <source>
        <strain evidence="7 8">ATCC 34112</strain>
    </source>
</reference>
<feature type="region of interest" description="Disordered" evidence="5">
    <location>
        <begin position="386"/>
        <end position="441"/>
    </location>
</feature>
<evidence type="ECO:0000256" key="1">
    <source>
        <dbReference type="ARBA" id="ARBA00004541"/>
    </source>
</evidence>
<feature type="compositionally biased region" description="Low complexity" evidence="5">
    <location>
        <begin position="162"/>
        <end position="178"/>
    </location>
</feature>
<dbReference type="CDD" id="cd03572">
    <property type="entry name" value="ENTH_like_Tepsin"/>
    <property type="match status" value="1"/>
</dbReference>
<dbReference type="EMBL" id="JNBS01002867">
    <property type="protein sequence ID" value="OQR89081.1"/>
    <property type="molecule type" value="Genomic_DNA"/>
</dbReference>
<dbReference type="InterPro" id="IPR039273">
    <property type="entry name" value="TEPSIN"/>
</dbReference>
<comment type="caution">
    <text evidence="7">The sequence shown here is derived from an EMBL/GenBank/DDBJ whole genome shotgun (WGS) entry which is preliminary data.</text>
</comment>
<comment type="subcellular location">
    <subcellularLocation>
        <location evidence="1">Cytoplasmic vesicle</location>
    </subcellularLocation>
    <subcellularLocation>
        <location evidence="2">Golgi apparatus</location>
        <location evidence="2">trans-Golgi network</location>
    </subcellularLocation>
</comment>
<accession>A0A1V9YTV8</accession>
<keyword evidence="3" id="KW-0333">Golgi apparatus</keyword>
<sequence>MDKNVLARATEDADAPTPGYLYGEIARMTNHSYETCIKVQDYLIGRLKKKQPNIKYKALQVIKQVCREGRGEFRRDMQKHVPLVKEALQFRGPPDPLKGDEYYRRVREAAKECLEAIFDTNTTPAAIAGIQGRIKGVGNPDAMQPQSSGGWSNKLSWGNKEQQPPQNFSNGNFNNGPGQYPGQGGYGGPQGYTGPTPPGQQGYEGPAYPGSTPGGYNGPPYPGAEAPQSYGGPAYPSQHGPPQPYGAQSSHLSGMGNPLFEDKKDRGLFESLKDKATKFRGNEPQVTFAGGPPGCTNPPEGWSYATNRGPTSGPYNPNANSTYNPSEPYRPNSSFAPGYSAPGGYGHDDRTSIVKELTKKGYEGERKKGRVGGAWDAVPAVAPAVPVRKTSASPGDPYRDEGRYSTPDWNNTGSTQPPNSFGYRRPSEPQAPIGQTSGAASDGKYERNVIMALCPPGGMRAVPPKDKLDAFLKSAMTLDAEIVGPILDECLENEAWQVVSKALTVIDGLLNTNGCETFHEYFSDNCDALQAASNSEKSAVRDRAVKILHTLGHAASAPSESKRPSRAPAPRGSTASADLLGGFDEPKPAPQQQQQQSVSLFEGLQAPSSAAPNHAPASAPPAPVQSTTDMFSGLSLGGGEAKPMNPVAAFDPLLQPQQPQQQQAALLAQQQQAMLAQQQQHLMMQQQQMYMQQMQYMQQPMRMGPVMGAAMIPSGYIAKTIQDPNEEANASSGFNFLSQKDSFSFVQDHMKG</sequence>
<evidence type="ECO:0000256" key="3">
    <source>
        <dbReference type="ARBA" id="ARBA00023034"/>
    </source>
</evidence>
<feature type="region of interest" description="Disordered" evidence="5">
    <location>
        <begin position="551"/>
        <end position="644"/>
    </location>
</feature>